<keyword evidence="3" id="KW-0539">Nucleus</keyword>
<dbReference type="Pfam" id="PF15459">
    <property type="entry name" value="RRP14"/>
    <property type="match status" value="1"/>
</dbReference>
<proteinExistence type="inferred from homology"/>
<dbReference type="InterPro" id="IPR007019">
    <property type="entry name" value="SURF6"/>
</dbReference>
<dbReference type="OrthoDB" id="444809at2759"/>
<evidence type="ECO:0000313" key="7">
    <source>
        <dbReference type="EMBL" id="PHH71880.1"/>
    </source>
</evidence>
<dbReference type="InterPro" id="IPR029190">
    <property type="entry name" value="Rrp14/SURF6_C"/>
</dbReference>
<dbReference type="GO" id="GO:0042274">
    <property type="term" value="P:ribosomal small subunit biogenesis"/>
    <property type="evidence" value="ECO:0007669"/>
    <property type="project" value="TreeGrafter"/>
</dbReference>
<evidence type="ECO:0000259" key="6">
    <source>
        <dbReference type="Pfam" id="PF15459"/>
    </source>
</evidence>
<dbReference type="InterPro" id="IPR029188">
    <property type="entry name" value="Rrp14_N"/>
</dbReference>
<dbReference type="GO" id="GO:0005730">
    <property type="term" value="C:nucleolus"/>
    <property type="evidence" value="ECO:0007669"/>
    <property type="project" value="TreeGrafter"/>
</dbReference>
<protein>
    <recommendedName>
        <fullName evidence="9">Ribosomal RNA-processing protein 14/surfeit locus protein 6 C-terminal domain-containing protein</fullName>
    </recommendedName>
</protein>
<feature type="compositionally biased region" description="Basic and acidic residues" evidence="4">
    <location>
        <begin position="113"/>
        <end position="124"/>
    </location>
</feature>
<feature type="compositionally biased region" description="Basic and acidic residues" evidence="4">
    <location>
        <begin position="55"/>
        <end position="76"/>
    </location>
</feature>
<sequence length="566" mass="61916">MADSSLQDRLRNHAKAFDGLLSLIPAKTYYGQDASLEGNKRTKQSKQEAAAARRGKLDPDSELNRNAKEVMDERANNKRKLREMQQQGNEDEENDSDGEGHASDSFESIDGIEAEKPGEGMREKKASKKQRLQGGDENDESPNSTQRPQKLSRKEEKRAAKRERKAGKKAEKKAKRKEEAVAAEDDVATAETHVPSTAAIKKTKKKKEKASNDDATPSEPQPLPSPPTTLDCQATAEAPLSSQSNLSEPQDDDVKQKAPTSSESKAPTTASDAEESIPKPTDDASAEATGAPTSASSTTGPASEKCKQIKMPADMTTLRARLAAKIEALRAARKADGPDGKPIRTRQELIEARRAKQAQRKAHKRELRMQAKQEEARKREEALASNSPGVGSPAGVDLDENLSFGRVVFGDGTQASHDLSYVLQKGKRKGPSDAKTALLKVQGQKKRLAELEPDKRADVADKEAWLTARRRVEGDKIRDDEATLKKAVRRKEAAKKKSKAAWRERSQGIEKAQKERQRKRETNIQKRRDDKMLGKAGKKKAAAGGKKGKAGRPGFEGSFGVGGRTK</sequence>
<dbReference type="GO" id="GO:0003677">
    <property type="term" value="F:DNA binding"/>
    <property type="evidence" value="ECO:0007669"/>
    <property type="project" value="TreeGrafter"/>
</dbReference>
<feature type="domain" description="Ribosomal RNA-processing protein 14/surfeit locus protein 6 C-terminal" evidence="5">
    <location>
        <begin position="347"/>
        <end position="535"/>
    </location>
</feature>
<dbReference type="AlphaFoldDB" id="A0A2C5YWI2"/>
<evidence type="ECO:0000256" key="2">
    <source>
        <dbReference type="ARBA" id="ARBA00005904"/>
    </source>
</evidence>
<feature type="compositionally biased region" description="Basic and acidic residues" evidence="4">
    <location>
        <begin position="501"/>
        <end position="533"/>
    </location>
</feature>
<evidence type="ECO:0008006" key="9">
    <source>
        <dbReference type="Google" id="ProtNLM"/>
    </source>
</evidence>
<feature type="region of interest" description="Disordered" evidence="4">
    <location>
        <begin position="352"/>
        <end position="397"/>
    </location>
</feature>
<evidence type="ECO:0000313" key="8">
    <source>
        <dbReference type="Proteomes" id="UP000226431"/>
    </source>
</evidence>
<evidence type="ECO:0000256" key="3">
    <source>
        <dbReference type="ARBA" id="ARBA00023242"/>
    </source>
</evidence>
<feature type="compositionally biased region" description="Basic residues" evidence="4">
    <location>
        <begin position="159"/>
        <end position="175"/>
    </location>
</feature>
<keyword evidence="8" id="KW-1185">Reference proteome</keyword>
<feature type="region of interest" description="Disordered" evidence="4">
    <location>
        <begin position="488"/>
        <end position="566"/>
    </location>
</feature>
<comment type="caution">
    <text evidence="7">The sequence shown here is derived from an EMBL/GenBank/DDBJ whole genome shotgun (WGS) entry which is preliminary data.</text>
</comment>
<organism evidence="7 8">
    <name type="scientific">Ophiocordyceps camponoti-rufipedis</name>
    <dbReference type="NCBI Taxonomy" id="2004952"/>
    <lineage>
        <taxon>Eukaryota</taxon>
        <taxon>Fungi</taxon>
        <taxon>Dikarya</taxon>
        <taxon>Ascomycota</taxon>
        <taxon>Pezizomycotina</taxon>
        <taxon>Sordariomycetes</taxon>
        <taxon>Hypocreomycetidae</taxon>
        <taxon>Hypocreales</taxon>
        <taxon>Ophiocordycipitaceae</taxon>
        <taxon>Ophiocordyceps</taxon>
    </lineage>
</organism>
<dbReference type="GO" id="GO:0042273">
    <property type="term" value="P:ribosomal large subunit biogenesis"/>
    <property type="evidence" value="ECO:0007669"/>
    <property type="project" value="TreeGrafter"/>
</dbReference>
<feature type="compositionally biased region" description="Low complexity" evidence="4">
    <location>
        <begin position="286"/>
        <end position="303"/>
    </location>
</feature>
<comment type="subcellular location">
    <subcellularLocation>
        <location evidence="1">Nucleus</location>
    </subcellularLocation>
</comment>
<evidence type="ECO:0000256" key="1">
    <source>
        <dbReference type="ARBA" id="ARBA00004123"/>
    </source>
</evidence>
<feature type="compositionally biased region" description="Polar residues" evidence="4">
    <location>
        <begin position="258"/>
        <end position="271"/>
    </location>
</feature>
<evidence type="ECO:0000259" key="5">
    <source>
        <dbReference type="Pfam" id="PF04935"/>
    </source>
</evidence>
<dbReference type="EMBL" id="NJES01000468">
    <property type="protein sequence ID" value="PHH71880.1"/>
    <property type="molecule type" value="Genomic_DNA"/>
</dbReference>
<dbReference type="Proteomes" id="UP000226431">
    <property type="component" value="Unassembled WGS sequence"/>
</dbReference>
<gene>
    <name evidence="7" type="ORF">CDD80_4923</name>
</gene>
<feature type="compositionally biased region" description="Basic residues" evidence="4">
    <location>
        <begin position="488"/>
        <end position="500"/>
    </location>
</feature>
<feature type="compositionally biased region" description="Basic residues" evidence="4">
    <location>
        <begin position="536"/>
        <end position="550"/>
    </location>
</feature>
<evidence type="ECO:0000256" key="4">
    <source>
        <dbReference type="SAM" id="MobiDB-lite"/>
    </source>
</evidence>
<dbReference type="STRING" id="2004952.A0A2C5YWI2"/>
<feature type="compositionally biased region" description="Basic residues" evidence="4">
    <location>
        <begin position="355"/>
        <end position="366"/>
    </location>
</feature>
<feature type="compositionally biased region" description="Gly residues" evidence="4">
    <location>
        <begin position="557"/>
        <end position="566"/>
    </location>
</feature>
<feature type="compositionally biased region" description="Basic and acidic residues" evidence="4">
    <location>
        <begin position="367"/>
        <end position="382"/>
    </location>
</feature>
<dbReference type="PANTHER" id="PTHR14369">
    <property type="entry name" value="SURFEIT LOCUS PROTEIN 6"/>
    <property type="match status" value="1"/>
</dbReference>
<feature type="region of interest" description="Disordered" evidence="4">
    <location>
        <begin position="31"/>
        <end position="310"/>
    </location>
</feature>
<comment type="similarity">
    <text evidence="2">Belongs to the SURF6 family.</text>
</comment>
<feature type="domain" description="Ribosomal RNA-processing protein 14 N-terminal" evidence="6">
    <location>
        <begin position="9"/>
        <end position="60"/>
    </location>
</feature>
<dbReference type="PANTHER" id="PTHR14369:SF0">
    <property type="entry name" value="SURFEIT LOCUS PROTEIN 6"/>
    <property type="match status" value="1"/>
</dbReference>
<reference evidence="7 8" key="1">
    <citation type="submission" date="2017-06" db="EMBL/GenBank/DDBJ databases">
        <title>Ant-infecting Ophiocordyceps genomes reveal a high diversity of potential behavioral manipulation genes and a possible major role for enterotoxins.</title>
        <authorList>
            <person name="De Bekker C."/>
            <person name="Evans H.C."/>
            <person name="Brachmann A."/>
            <person name="Hughes D.P."/>
        </authorList>
    </citation>
    <scope>NUCLEOTIDE SEQUENCE [LARGE SCALE GENOMIC DNA]</scope>
    <source>
        <strain evidence="7 8">Map16</strain>
    </source>
</reference>
<name>A0A2C5YWI2_9HYPO</name>
<accession>A0A2C5YWI2</accession>
<dbReference type="Pfam" id="PF04935">
    <property type="entry name" value="SURF6"/>
    <property type="match status" value="1"/>
</dbReference>
<dbReference type="GO" id="GO:0003723">
    <property type="term" value="F:RNA binding"/>
    <property type="evidence" value="ECO:0007669"/>
    <property type="project" value="TreeGrafter"/>
</dbReference>